<dbReference type="AlphaFoldDB" id="A0A1H7M454"/>
<dbReference type="EMBL" id="FOAZ01000005">
    <property type="protein sequence ID" value="SEL05892.1"/>
    <property type="molecule type" value="Genomic_DNA"/>
</dbReference>
<evidence type="ECO:0000313" key="11">
    <source>
        <dbReference type="Proteomes" id="UP000183015"/>
    </source>
</evidence>
<dbReference type="GO" id="GO:0000166">
    <property type="term" value="F:nucleotide binding"/>
    <property type="evidence" value="ECO:0007669"/>
    <property type="project" value="UniProtKB-KW"/>
</dbReference>
<evidence type="ECO:0000256" key="5">
    <source>
        <dbReference type="ARBA" id="ARBA00022989"/>
    </source>
</evidence>
<dbReference type="Pfam" id="PF18967">
    <property type="entry name" value="PycTM"/>
    <property type="match status" value="1"/>
</dbReference>
<evidence type="ECO:0000256" key="3">
    <source>
        <dbReference type="ARBA" id="ARBA00022692"/>
    </source>
</evidence>
<protein>
    <recommendedName>
        <fullName evidence="9">Pycsar effector protein domain-containing protein</fullName>
    </recommendedName>
</protein>
<name>A0A1H7M454_STRJI</name>
<keyword evidence="6" id="KW-0051">Antiviral defense</keyword>
<keyword evidence="2" id="KW-1003">Cell membrane</keyword>
<evidence type="ECO:0000256" key="6">
    <source>
        <dbReference type="ARBA" id="ARBA00023118"/>
    </source>
</evidence>
<evidence type="ECO:0000256" key="7">
    <source>
        <dbReference type="ARBA" id="ARBA00023136"/>
    </source>
</evidence>
<evidence type="ECO:0000256" key="1">
    <source>
        <dbReference type="ARBA" id="ARBA00004236"/>
    </source>
</evidence>
<evidence type="ECO:0000256" key="2">
    <source>
        <dbReference type="ARBA" id="ARBA00022475"/>
    </source>
</evidence>
<dbReference type="OrthoDB" id="4320081at2"/>
<feature type="transmembrane region" description="Helical" evidence="8">
    <location>
        <begin position="64"/>
        <end position="85"/>
    </location>
</feature>
<dbReference type="STRING" id="235985.SAMN05414137_105164"/>
<reference evidence="11" key="1">
    <citation type="submission" date="2016-10" db="EMBL/GenBank/DDBJ databases">
        <authorList>
            <person name="Varghese N."/>
        </authorList>
    </citation>
    <scope>NUCLEOTIDE SEQUENCE [LARGE SCALE GENOMIC DNA]</scope>
    <source>
        <strain evidence="11">DSM 45096 / BCRC 16803 / CGMCC 4.1857 / CIP 109030 / JCM 12277 / KCTC 19219 / NBRC 100920 / 33214</strain>
    </source>
</reference>
<feature type="transmembrane region" description="Helical" evidence="8">
    <location>
        <begin position="146"/>
        <end position="167"/>
    </location>
</feature>
<keyword evidence="5 8" id="KW-1133">Transmembrane helix</keyword>
<evidence type="ECO:0000256" key="4">
    <source>
        <dbReference type="ARBA" id="ARBA00022741"/>
    </source>
</evidence>
<keyword evidence="11" id="KW-1185">Reference proteome</keyword>
<organism evidence="10 11">
    <name type="scientific">Streptacidiphilus jiangxiensis</name>
    <dbReference type="NCBI Taxonomy" id="235985"/>
    <lineage>
        <taxon>Bacteria</taxon>
        <taxon>Bacillati</taxon>
        <taxon>Actinomycetota</taxon>
        <taxon>Actinomycetes</taxon>
        <taxon>Kitasatosporales</taxon>
        <taxon>Streptomycetaceae</taxon>
        <taxon>Streptacidiphilus</taxon>
    </lineage>
</organism>
<evidence type="ECO:0000313" key="10">
    <source>
        <dbReference type="EMBL" id="SEL05892.1"/>
    </source>
</evidence>
<keyword evidence="7 8" id="KW-0472">Membrane</keyword>
<proteinExistence type="predicted"/>
<feature type="domain" description="Pycsar effector protein" evidence="9">
    <location>
        <begin position="14"/>
        <end position="166"/>
    </location>
</feature>
<dbReference type="GO" id="GO:0051607">
    <property type="term" value="P:defense response to virus"/>
    <property type="evidence" value="ECO:0007669"/>
    <property type="project" value="UniProtKB-KW"/>
</dbReference>
<keyword evidence="4" id="KW-0547">Nucleotide-binding</keyword>
<keyword evidence="3 8" id="KW-0812">Transmembrane</keyword>
<accession>A0A1H7M454</accession>
<dbReference type="GO" id="GO:0005886">
    <property type="term" value="C:plasma membrane"/>
    <property type="evidence" value="ECO:0007669"/>
    <property type="project" value="UniProtKB-SubCell"/>
</dbReference>
<feature type="transmembrane region" description="Helical" evidence="8">
    <location>
        <begin position="30"/>
        <end position="52"/>
    </location>
</feature>
<evidence type="ECO:0000259" key="9">
    <source>
        <dbReference type="Pfam" id="PF18967"/>
    </source>
</evidence>
<sequence>MAGVTRTPGAVGVRLLAETRDEIGRADSKASILLAVLGVSASGVIGLQSSASWSPHRLAAVGQLAWWCGLLALLTALAALLLAVLPRFSRNSWRPGRPLTHFQDIVDAADAGLLAQALAETEEKGETALLLALAESSRIVARKHRCIRAGLTAFGAALTLLLLGLLAG</sequence>
<gene>
    <name evidence="10" type="ORF">SAMN05414137_105164</name>
</gene>
<comment type="subcellular location">
    <subcellularLocation>
        <location evidence="1">Cell membrane</location>
    </subcellularLocation>
</comment>
<dbReference type="eggNOG" id="ENOG5033ITZ">
    <property type="taxonomic scope" value="Bacteria"/>
</dbReference>
<dbReference type="Proteomes" id="UP000183015">
    <property type="component" value="Unassembled WGS sequence"/>
</dbReference>
<dbReference type="InterPro" id="IPR043760">
    <property type="entry name" value="PycTM_dom"/>
</dbReference>
<evidence type="ECO:0000256" key="8">
    <source>
        <dbReference type="SAM" id="Phobius"/>
    </source>
</evidence>